<protein>
    <submittedName>
        <fullName evidence="2">Uncharacterized protein</fullName>
    </submittedName>
</protein>
<name>A0AAD5VJM1_9AGAR</name>
<keyword evidence="3" id="KW-1185">Reference proteome</keyword>
<dbReference type="Proteomes" id="UP001213000">
    <property type="component" value="Unassembled WGS sequence"/>
</dbReference>
<evidence type="ECO:0000313" key="2">
    <source>
        <dbReference type="EMBL" id="KAJ3560447.1"/>
    </source>
</evidence>
<feature type="compositionally biased region" description="Polar residues" evidence="1">
    <location>
        <begin position="1"/>
        <end position="12"/>
    </location>
</feature>
<dbReference type="EMBL" id="JANIEX010001171">
    <property type="protein sequence ID" value="KAJ3560447.1"/>
    <property type="molecule type" value="Genomic_DNA"/>
</dbReference>
<feature type="region of interest" description="Disordered" evidence="1">
    <location>
        <begin position="1"/>
        <end position="30"/>
    </location>
</feature>
<sequence>MNQPDPTPQLFNPDSDDPMEPAATGSSNLQSGASDIVSTFELSFSGIAGSTEFGACILCTKMRLTISNLIQANDNVALSAAIASQVVDRVTVNLNKRVEEQVVAHLQRKTEGSGSCTRGGNDIPMRNVEDYDEEKPTKQNILPPKHQLNVHIEFHHYCCKGFAEACFIAFDPNIFEGKEDLGSELSRRDFGTPVV</sequence>
<dbReference type="AlphaFoldDB" id="A0AAD5VJM1"/>
<proteinExistence type="predicted"/>
<evidence type="ECO:0000313" key="3">
    <source>
        <dbReference type="Proteomes" id="UP001213000"/>
    </source>
</evidence>
<accession>A0AAD5VJM1</accession>
<evidence type="ECO:0000256" key="1">
    <source>
        <dbReference type="SAM" id="MobiDB-lite"/>
    </source>
</evidence>
<organism evidence="2 3">
    <name type="scientific">Leucocoprinus birnbaumii</name>
    <dbReference type="NCBI Taxonomy" id="56174"/>
    <lineage>
        <taxon>Eukaryota</taxon>
        <taxon>Fungi</taxon>
        <taxon>Dikarya</taxon>
        <taxon>Basidiomycota</taxon>
        <taxon>Agaricomycotina</taxon>
        <taxon>Agaricomycetes</taxon>
        <taxon>Agaricomycetidae</taxon>
        <taxon>Agaricales</taxon>
        <taxon>Agaricineae</taxon>
        <taxon>Agaricaceae</taxon>
        <taxon>Leucocoprinus</taxon>
    </lineage>
</organism>
<reference evidence="2" key="1">
    <citation type="submission" date="2022-07" db="EMBL/GenBank/DDBJ databases">
        <title>Genome Sequence of Leucocoprinus birnbaumii.</title>
        <authorList>
            <person name="Buettner E."/>
        </authorList>
    </citation>
    <scope>NUCLEOTIDE SEQUENCE</scope>
    <source>
        <strain evidence="2">VT141</strain>
    </source>
</reference>
<gene>
    <name evidence="2" type="ORF">NP233_g10832</name>
</gene>
<comment type="caution">
    <text evidence="2">The sequence shown here is derived from an EMBL/GenBank/DDBJ whole genome shotgun (WGS) entry which is preliminary data.</text>
</comment>